<accession>A0A133NNK0</accession>
<dbReference type="InterPro" id="IPR000045">
    <property type="entry name" value="Prepilin_IV_endopep_pep"/>
</dbReference>
<name>A0A133NNK0_GARVA</name>
<feature type="transmembrane region" description="Helical" evidence="1">
    <location>
        <begin position="6"/>
        <end position="23"/>
    </location>
</feature>
<proteinExistence type="predicted"/>
<sequence>MNQLISTIISLLPTIACLISVCITDIKSRVVPRLWIIIALFFQSFANLIYSIIWFRNISALMLGWISCVIIFAIYWIMQKISAKNAIGFGDITSAVMIAQALVLFGFDCLIYWFALVGVVGLVWLLAWKIYCKIRMLAKASIPFVPVEAISALLAALLSITTHSILGS</sequence>
<evidence type="ECO:0000256" key="1">
    <source>
        <dbReference type="SAM" id="Phobius"/>
    </source>
</evidence>
<feature type="transmembrane region" description="Helical" evidence="1">
    <location>
        <begin position="85"/>
        <end position="105"/>
    </location>
</feature>
<evidence type="ECO:0000313" key="4">
    <source>
        <dbReference type="Proteomes" id="UP000070687"/>
    </source>
</evidence>
<keyword evidence="1" id="KW-0812">Transmembrane</keyword>
<dbReference type="OrthoDB" id="3233720at2"/>
<reference evidence="3 4" key="1">
    <citation type="submission" date="2016-01" db="EMBL/GenBank/DDBJ databases">
        <authorList>
            <person name="Oliw E.H."/>
        </authorList>
    </citation>
    <scope>NUCLEOTIDE SEQUENCE [LARGE SCALE GENOMIC DNA]</scope>
    <source>
        <strain evidence="3 4">PSS_7772B</strain>
    </source>
</reference>
<dbReference type="EMBL" id="LRQB01000106">
    <property type="protein sequence ID" value="KXA17857.1"/>
    <property type="molecule type" value="Genomic_DNA"/>
</dbReference>
<keyword evidence="1" id="KW-1133">Transmembrane helix</keyword>
<dbReference type="RefSeq" id="WP_064347813.1">
    <property type="nucleotide sequence ID" value="NZ_KQ956883.1"/>
</dbReference>
<dbReference type="Pfam" id="PF01478">
    <property type="entry name" value="Peptidase_A24"/>
    <property type="match status" value="1"/>
</dbReference>
<feature type="transmembrane region" description="Helical" evidence="1">
    <location>
        <begin position="111"/>
        <end position="132"/>
    </location>
</feature>
<gene>
    <name evidence="3" type="ORF">HMPREF3208_01425</name>
</gene>
<dbReference type="GO" id="GO:0004190">
    <property type="term" value="F:aspartic-type endopeptidase activity"/>
    <property type="evidence" value="ECO:0007669"/>
    <property type="project" value="InterPro"/>
</dbReference>
<dbReference type="Proteomes" id="UP000070687">
    <property type="component" value="Unassembled WGS sequence"/>
</dbReference>
<keyword evidence="1" id="KW-0472">Membrane</keyword>
<evidence type="ECO:0000259" key="2">
    <source>
        <dbReference type="Pfam" id="PF01478"/>
    </source>
</evidence>
<feature type="transmembrane region" description="Helical" evidence="1">
    <location>
        <begin position="60"/>
        <end position="78"/>
    </location>
</feature>
<dbReference type="GO" id="GO:0016020">
    <property type="term" value="C:membrane"/>
    <property type="evidence" value="ECO:0007669"/>
    <property type="project" value="InterPro"/>
</dbReference>
<feature type="transmembrane region" description="Helical" evidence="1">
    <location>
        <begin position="144"/>
        <end position="166"/>
    </location>
</feature>
<comment type="caution">
    <text evidence="3">The sequence shown here is derived from an EMBL/GenBank/DDBJ whole genome shotgun (WGS) entry which is preliminary data.</text>
</comment>
<dbReference type="AlphaFoldDB" id="A0A133NNK0"/>
<dbReference type="PATRIC" id="fig|2702.100.peg.1414"/>
<feature type="domain" description="Prepilin type IV endopeptidase peptidase" evidence="2">
    <location>
        <begin position="15"/>
        <end position="125"/>
    </location>
</feature>
<organism evidence="3 4">
    <name type="scientific">Gardnerella vaginalis</name>
    <dbReference type="NCBI Taxonomy" id="2702"/>
    <lineage>
        <taxon>Bacteria</taxon>
        <taxon>Bacillati</taxon>
        <taxon>Actinomycetota</taxon>
        <taxon>Actinomycetes</taxon>
        <taxon>Bifidobacteriales</taxon>
        <taxon>Bifidobacteriaceae</taxon>
        <taxon>Gardnerella</taxon>
    </lineage>
</organism>
<protein>
    <recommendedName>
        <fullName evidence="2">Prepilin type IV endopeptidase peptidase domain-containing protein</fullName>
    </recommendedName>
</protein>
<feature type="transmembrane region" description="Helical" evidence="1">
    <location>
        <begin position="35"/>
        <end position="54"/>
    </location>
</feature>
<evidence type="ECO:0000313" key="3">
    <source>
        <dbReference type="EMBL" id="KXA17857.1"/>
    </source>
</evidence>